<reference evidence="1" key="1">
    <citation type="submission" date="2018-02" db="EMBL/GenBank/DDBJ databases">
        <title>Rhizophora mucronata_Transcriptome.</title>
        <authorList>
            <person name="Meera S.P."/>
            <person name="Sreeshan A."/>
            <person name="Augustine A."/>
        </authorList>
    </citation>
    <scope>NUCLEOTIDE SEQUENCE</scope>
    <source>
        <tissue evidence="1">Leaf</tissue>
    </source>
</reference>
<evidence type="ECO:0000313" key="1">
    <source>
        <dbReference type="EMBL" id="MBW83536.1"/>
    </source>
</evidence>
<protein>
    <submittedName>
        <fullName evidence="1">Uncharacterized protein</fullName>
    </submittedName>
</protein>
<name>A0A2P2IQS0_RHIMU</name>
<accession>A0A2P2IQS0</accession>
<proteinExistence type="predicted"/>
<dbReference type="AlphaFoldDB" id="A0A2P2IQS0"/>
<sequence length="46" mass="5044">MTDSLSWELRFCITNPIARFSNASFVPAMLPLISRTVTKSTGARGV</sequence>
<dbReference type="EMBL" id="GGEC01003053">
    <property type="protein sequence ID" value="MBW83536.1"/>
    <property type="molecule type" value="Transcribed_RNA"/>
</dbReference>
<organism evidence="1">
    <name type="scientific">Rhizophora mucronata</name>
    <name type="common">Asiatic mangrove</name>
    <dbReference type="NCBI Taxonomy" id="61149"/>
    <lineage>
        <taxon>Eukaryota</taxon>
        <taxon>Viridiplantae</taxon>
        <taxon>Streptophyta</taxon>
        <taxon>Embryophyta</taxon>
        <taxon>Tracheophyta</taxon>
        <taxon>Spermatophyta</taxon>
        <taxon>Magnoliopsida</taxon>
        <taxon>eudicotyledons</taxon>
        <taxon>Gunneridae</taxon>
        <taxon>Pentapetalae</taxon>
        <taxon>rosids</taxon>
        <taxon>fabids</taxon>
        <taxon>Malpighiales</taxon>
        <taxon>Rhizophoraceae</taxon>
        <taxon>Rhizophora</taxon>
    </lineage>
</organism>